<organism evidence="2 3">
    <name type="scientific">Trifolium medium</name>
    <dbReference type="NCBI Taxonomy" id="97028"/>
    <lineage>
        <taxon>Eukaryota</taxon>
        <taxon>Viridiplantae</taxon>
        <taxon>Streptophyta</taxon>
        <taxon>Embryophyta</taxon>
        <taxon>Tracheophyta</taxon>
        <taxon>Spermatophyta</taxon>
        <taxon>Magnoliopsida</taxon>
        <taxon>eudicotyledons</taxon>
        <taxon>Gunneridae</taxon>
        <taxon>Pentapetalae</taxon>
        <taxon>rosids</taxon>
        <taxon>fabids</taxon>
        <taxon>Fabales</taxon>
        <taxon>Fabaceae</taxon>
        <taxon>Papilionoideae</taxon>
        <taxon>50 kb inversion clade</taxon>
        <taxon>NPAAA clade</taxon>
        <taxon>Hologalegina</taxon>
        <taxon>IRL clade</taxon>
        <taxon>Trifolieae</taxon>
        <taxon>Trifolium</taxon>
    </lineage>
</organism>
<proteinExistence type="predicted"/>
<dbReference type="AlphaFoldDB" id="A0A392VFW3"/>
<feature type="non-terminal residue" evidence="2">
    <location>
        <position position="58"/>
    </location>
</feature>
<reference evidence="2 3" key="1">
    <citation type="journal article" date="2018" name="Front. Plant Sci.">
        <title>Red Clover (Trifolium pratense) and Zigzag Clover (T. medium) - A Picture of Genomic Similarities and Differences.</title>
        <authorList>
            <person name="Dluhosova J."/>
            <person name="Istvanek J."/>
            <person name="Nedelnik J."/>
            <person name="Repkova J."/>
        </authorList>
    </citation>
    <scope>NUCLEOTIDE SEQUENCE [LARGE SCALE GENOMIC DNA]</scope>
    <source>
        <strain evidence="3">cv. 10/8</strain>
        <tissue evidence="2">Leaf</tissue>
    </source>
</reference>
<name>A0A392VFW3_9FABA</name>
<feature type="compositionally biased region" description="Basic and acidic residues" evidence="1">
    <location>
        <begin position="45"/>
        <end position="58"/>
    </location>
</feature>
<accession>A0A392VFW3</accession>
<evidence type="ECO:0000313" key="3">
    <source>
        <dbReference type="Proteomes" id="UP000265520"/>
    </source>
</evidence>
<feature type="region of interest" description="Disordered" evidence="1">
    <location>
        <begin position="1"/>
        <end position="58"/>
    </location>
</feature>
<evidence type="ECO:0000313" key="2">
    <source>
        <dbReference type="EMBL" id="MCI85841.1"/>
    </source>
</evidence>
<protein>
    <submittedName>
        <fullName evidence="2">RING-h2 finger protein ATL32-like</fullName>
    </submittedName>
</protein>
<comment type="caution">
    <text evidence="2">The sequence shown here is derived from an EMBL/GenBank/DDBJ whole genome shotgun (WGS) entry which is preliminary data.</text>
</comment>
<dbReference type="EMBL" id="LXQA011125047">
    <property type="protein sequence ID" value="MCI85841.1"/>
    <property type="molecule type" value="Genomic_DNA"/>
</dbReference>
<feature type="compositionally biased region" description="Polar residues" evidence="1">
    <location>
        <begin position="1"/>
        <end position="14"/>
    </location>
</feature>
<keyword evidence="3" id="KW-1185">Reference proteome</keyword>
<sequence>MAENGLSTRTSDNRGVNPIQEDHFPSEGGGAVDMDNITSLSQGDFIKDEEKKHVESPS</sequence>
<dbReference type="Proteomes" id="UP000265520">
    <property type="component" value="Unassembled WGS sequence"/>
</dbReference>
<evidence type="ECO:0000256" key="1">
    <source>
        <dbReference type="SAM" id="MobiDB-lite"/>
    </source>
</evidence>